<accession>A0A6J7AAL5</accession>
<dbReference type="EMBL" id="CAFAAQ010000348">
    <property type="protein sequence ID" value="CAB4829329.1"/>
    <property type="molecule type" value="Genomic_DNA"/>
</dbReference>
<proteinExistence type="predicted"/>
<name>A0A6J7AAL5_9ZZZZ</name>
<organism evidence="1">
    <name type="scientific">freshwater metagenome</name>
    <dbReference type="NCBI Taxonomy" id="449393"/>
    <lineage>
        <taxon>unclassified sequences</taxon>
        <taxon>metagenomes</taxon>
        <taxon>ecological metagenomes</taxon>
    </lineage>
</organism>
<sequence>MLNPNPSIGVEMISMSPARILGALAPRFSKKIGSYSPVRMGTMIPPLGDMLRKAFAVASMSSAVSVNGT</sequence>
<gene>
    <name evidence="1" type="ORF">UFOPK3046_02260</name>
</gene>
<protein>
    <submittedName>
        <fullName evidence="1">Unannotated protein</fullName>
    </submittedName>
</protein>
<evidence type="ECO:0000313" key="1">
    <source>
        <dbReference type="EMBL" id="CAB4829329.1"/>
    </source>
</evidence>
<dbReference type="AlphaFoldDB" id="A0A6J7AAL5"/>
<reference evidence="1" key="1">
    <citation type="submission" date="2020-05" db="EMBL/GenBank/DDBJ databases">
        <authorList>
            <person name="Chiriac C."/>
            <person name="Salcher M."/>
            <person name="Ghai R."/>
            <person name="Kavagutti S V."/>
        </authorList>
    </citation>
    <scope>NUCLEOTIDE SEQUENCE</scope>
</reference>